<dbReference type="Proteomes" id="UP001054945">
    <property type="component" value="Unassembled WGS sequence"/>
</dbReference>
<sequence length="140" mass="15033">MVNQSAPLTSVNVTPILQTILPQNIQLTTTPHTFLLTTPAQQALPVSTSLSNSPIIIHAITPDTMETSENVMQMNAPLIINNSNTSLASTQMPSAPPSPSEVETNALQDAESSLIVDSYDIQVSMHQEVNNESIAQNQII</sequence>
<evidence type="ECO:0000313" key="2">
    <source>
        <dbReference type="Proteomes" id="UP001054945"/>
    </source>
</evidence>
<dbReference type="AlphaFoldDB" id="A0AAV4UM86"/>
<protein>
    <submittedName>
        <fullName evidence="1">Uncharacterized protein</fullName>
    </submittedName>
</protein>
<comment type="caution">
    <text evidence="1">The sequence shown here is derived from an EMBL/GenBank/DDBJ whole genome shotgun (WGS) entry which is preliminary data.</text>
</comment>
<keyword evidence="2" id="KW-1185">Reference proteome</keyword>
<gene>
    <name evidence="1" type="ORF">CEXT_489171</name>
</gene>
<proteinExistence type="predicted"/>
<organism evidence="1 2">
    <name type="scientific">Caerostris extrusa</name>
    <name type="common">Bark spider</name>
    <name type="synonym">Caerostris bankana</name>
    <dbReference type="NCBI Taxonomy" id="172846"/>
    <lineage>
        <taxon>Eukaryota</taxon>
        <taxon>Metazoa</taxon>
        <taxon>Ecdysozoa</taxon>
        <taxon>Arthropoda</taxon>
        <taxon>Chelicerata</taxon>
        <taxon>Arachnida</taxon>
        <taxon>Araneae</taxon>
        <taxon>Araneomorphae</taxon>
        <taxon>Entelegynae</taxon>
        <taxon>Araneoidea</taxon>
        <taxon>Araneidae</taxon>
        <taxon>Caerostris</taxon>
    </lineage>
</organism>
<evidence type="ECO:0000313" key="1">
    <source>
        <dbReference type="EMBL" id="GIY58883.1"/>
    </source>
</evidence>
<name>A0AAV4UM86_CAEEX</name>
<dbReference type="EMBL" id="BPLR01013123">
    <property type="protein sequence ID" value="GIY58883.1"/>
    <property type="molecule type" value="Genomic_DNA"/>
</dbReference>
<reference evidence="1 2" key="1">
    <citation type="submission" date="2021-06" db="EMBL/GenBank/DDBJ databases">
        <title>Caerostris extrusa draft genome.</title>
        <authorList>
            <person name="Kono N."/>
            <person name="Arakawa K."/>
        </authorList>
    </citation>
    <scope>NUCLEOTIDE SEQUENCE [LARGE SCALE GENOMIC DNA]</scope>
</reference>
<accession>A0AAV4UM86</accession>